<keyword evidence="3 7" id="KW-1134">Transmembrane beta strand</keyword>
<dbReference type="Pfam" id="PF13715">
    <property type="entry name" value="CarbopepD_reg_2"/>
    <property type="match status" value="1"/>
</dbReference>
<evidence type="ECO:0000313" key="10">
    <source>
        <dbReference type="Proteomes" id="UP000679691"/>
    </source>
</evidence>
<dbReference type="AlphaFoldDB" id="A0A8T4H7Z0"/>
<sequence length="1159" mass="127562">MKRPLITFHVGAIMVVVLSLFWTDFAFGQVDKNVKGRVVNADTGIPIIGVSISDATTKSSSSTNGNGEFEIKSRANSVLTFTYVGYNSQVVNVSTANYYTIQLKEQNTDLEEVVVVAYGTAKRKDLTGAVSTVDKNALAMQSNSTVSRALEGAAPGIQVSAVDGQPGVDMGIRVRGLGSASQSTSDALVVIDGVPAQNANPLATISSKDIESVTVLKDAASTALYGSRGANGVVLVTTKKGVKGKPKLSLEGKIGFNQAGPYQFDKIDNPKDVYEYAWQSIYNSVRFGVDGTGTSKNYTTNVKNPNMTHDAAAEFASAHLFDYIGSTSNFQRNNLGNWMLYSVPGAVYTPTGAGANASSTMSGSYLVNKDGKLNPNAQLLYNENYDQYVLQNSLRQDYNMSISGGADKIDYFFSGGYLEDPSYIKGSKFKRYNGRANVNAQVFEWLKIGTNVMYGERNTQSPATRFGRNPGSAVSNVFRFITGQNQLIQLYARDKDGNYITENGRNKVHVMAGDTYSPLGQTTSALSNTNILTVLDKDIDNRESADLNTRTYAQIKLYKNLMFSSNFSYDKFNEMRTRYWNAESGQAENIAAFGKMYSGVTIMNTQQLLNYNTSFDKHSLEALAGHEYDSYKSEGLNYRSSYELIPDFLSYSNFVGRYDGGTFSNPGGAIDVRRLESFFARGNYNYDNRYFLQGSIRRDGSSKFKLPENRWGTFWSVGGAWRVSSEKFMESTKSWLQDLKLRASYGIIGNQNGISNYSGYQTWSYSATYASTTGGTGIPASYNLSQNAFVNDQLTWENINTVDAGLDFNLFGRVRGSVDYYNRLTTNAIWAQPIPISKGQSSISTNSARLSNTGIEVELNIDLIKSENISWSFNTNGTHYRTILKQVPQGVGSMELNGDWTSGVDGWSAAGTGAVSNTVFLRGENKDFYDLYLFKYAGVDQNTGLPQFYHKVTKSEADAGLYSDYKVGESFATTDYSKASRYEMGSAVPKWIGGFGTTFRYKNFDLYAMFAYQLGGKFFSTEYGNNLYVSENPGSTNSKELIGNTWTPENTGAKFPMVMYGNTYGNGSTFGSWLYSDMALFSASYLNFKNITIGYTIPESILKKSKLARLRVYASADNLFLATAHSGVDPRMSLVGGFEVGAYSYPSMRTFTFGLNLDF</sequence>
<evidence type="ECO:0000256" key="4">
    <source>
        <dbReference type="ARBA" id="ARBA00022692"/>
    </source>
</evidence>
<accession>A0A8T4H7Z0</accession>
<gene>
    <name evidence="9" type="ORF">J5U18_02260</name>
</gene>
<dbReference type="GO" id="GO:0009279">
    <property type="term" value="C:cell outer membrane"/>
    <property type="evidence" value="ECO:0007669"/>
    <property type="project" value="UniProtKB-SubCell"/>
</dbReference>
<keyword evidence="6 7" id="KW-0998">Cell outer membrane</keyword>
<dbReference type="InterPro" id="IPR023996">
    <property type="entry name" value="TonB-dep_OMP_SusC/RagA"/>
</dbReference>
<dbReference type="EMBL" id="JAGKSB010000002">
    <property type="protein sequence ID" value="MBP3942395.1"/>
    <property type="molecule type" value="Genomic_DNA"/>
</dbReference>
<evidence type="ECO:0000256" key="5">
    <source>
        <dbReference type="ARBA" id="ARBA00023136"/>
    </source>
</evidence>
<organism evidence="9 10">
    <name type="scientific">Rhinopithecimicrobium faecis</name>
    <dbReference type="NCBI Taxonomy" id="2820698"/>
    <lineage>
        <taxon>Bacteria</taxon>
        <taxon>Pseudomonadati</taxon>
        <taxon>Bacteroidota</taxon>
        <taxon>Sphingobacteriia</taxon>
        <taxon>Sphingobacteriales</taxon>
        <taxon>Sphingobacteriaceae</taxon>
        <taxon>Rhinopithecimicrobium</taxon>
    </lineage>
</organism>
<proteinExistence type="inferred from homology"/>
<comment type="caution">
    <text evidence="9">The sequence shown here is derived from an EMBL/GenBank/DDBJ whole genome shotgun (WGS) entry which is preliminary data.</text>
</comment>
<evidence type="ECO:0000256" key="7">
    <source>
        <dbReference type="PROSITE-ProRule" id="PRU01360"/>
    </source>
</evidence>
<evidence type="ECO:0000256" key="3">
    <source>
        <dbReference type="ARBA" id="ARBA00022452"/>
    </source>
</evidence>
<dbReference type="InterPro" id="IPR036942">
    <property type="entry name" value="Beta-barrel_TonB_sf"/>
</dbReference>
<evidence type="ECO:0000313" key="9">
    <source>
        <dbReference type="EMBL" id="MBP3942395.1"/>
    </source>
</evidence>
<dbReference type="Proteomes" id="UP000679691">
    <property type="component" value="Unassembled WGS sequence"/>
</dbReference>
<comment type="subcellular location">
    <subcellularLocation>
        <location evidence="1 7">Cell outer membrane</location>
        <topology evidence="1 7">Multi-pass membrane protein</topology>
    </subcellularLocation>
</comment>
<dbReference type="Pfam" id="PF07715">
    <property type="entry name" value="Plug"/>
    <property type="match status" value="1"/>
</dbReference>
<dbReference type="Gene3D" id="2.170.130.10">
    <property type="entry name" value="TonB-dependent receptor, plug domain"/>
    <property type="match status" value="1"/>
</dbReference>
<dbReference type="Gene3D" id="2.40.170.20">
    <property type="entry name" value="TonB-dependent receptor, beta-barrel domain"/>
    <property type="match status" value="1"/>
</dbReference>
<dbReference type="RefSeq" id="WP_353545878.1">
    <property type="nucleotide sequence ID" value="NZ_JAGKSB010000002.1"/>
</dbReference>
<dbReference type="NCBIfam" id="TIGR04056">
    <property type="entry name" value="OMP_RagA_SusC"/>
    <property type="match status" value="1"/>
</dbReference>
<keyword evidence="4 7" id="KW-0812">Transmembrane</keyword>
<evidence type="ECO:0000256" key="2">
    <source>
        <dbReference type="ARBA" id="ARBA00022448"/>
    </source>
</evidence>
<dbReference type="InterPro" id="IPR008969">
    <property type="entry name" value="CarboxyPept-like_regulatory"/>
</dbReference>
<dbReference type="InterPro" id="IPR012910">
    <property type="entry name" value="Plug_dom"/>
</dbReference>
<dbReference type="NCBIfam" id="TIGR04057">
    <property type="entry name" value="SusC_RagA_signa"/>
    <property type="match status" value="1"/>
</dbReference>
<protein>
    <submittedName>
        <fullName evidence="9">SusC/RagA family TonB-linked outer membrane protein</fullName>
    </submittedName>
</protein>
<dbReference type="InterPro" id="IPR037066">
    <property type="entry name" value="Plug_dom_sf"/>
</dbReference>
<keyword evidence="5 7" id="KW-0472">Membrane</keyword>
<dbReference type="InterPro" id="IPR039426">
    <property type="entry name" value="TonB-dep_rcpt-like"/>
</dbReference>
<dbReference type="PROSITE" id="PS52016">
    <property type="entry name" value="TONB_DEPENDENT_REC_3"/>
    <property type="match status" value="1"/>
</dbReference>
<evidence type="ECO:0000256" key="6">
    <source>
        <dbReference type="ARBA" id="ARBA00023237"/>
    </source>
</evidence>
<reference evidence="9" key="1">
    <citation type="submission" date="2021-03" db="EMBL/GenBank/DDBJ databases">
        <authorList>
            <person name="Lu T."/>
            <person name="Wang Q."/>
            <person name="Han X."/>
        </authorList>
    </citation>
    <scope>NUCLEOTIDE SEQUENCE</scope>
    <source>
        <strain evidence="9">WQ 2009</strain>
    </source>
</reference>
<feature type="domain" description="TonB-dependent receptor plug" evidence="8">
    <location>
        <begin position="123"/>
        <end position="233"/>
    </location>
</feature>
<evidence type="ECO:0000256" key="1">
    <source>
        <dbReference type="ARBA" id="ARBA00004571"/>
    </source>
</evidence>
<dbReference type="SUPFAM" id="SSF49464">
    <property type="entry name" value="Carboxypeptidase regulatory domain-like"/>
    <property type="match status" value="1"/>
</dbReference>
<dbReference type="SUPFAM" id="SSF56935">
    <property type="entry name" value="Porins"/>
    <property type="match status" value="1"/>
</dbReference>
<keyword evidence="2 7" id="KW-0813">Transport</keyword>
<evidence type="ECO:0000259" key="8">
    <source>
        <dbReference type="Pfam" id="PF07715"/>
    </source>
</evidence>
<comment type="similarity">
    <text evidence="7">Belongs to the TonB-dependent receptor family.</text>
</comment>
<name>A0A8T4H7Z0_9SPHI</name>
<keyword evidence="10" id="KW-1185">Reference proteome</keyword>
<dbReference type="InterPro" id="IPR023997">
    <property type="entry name" value="TonB-dep_OMP_SusC/RagA_CS"/>
</dbReference>